<evidence type="ECO:0000256" key="1">
    <source>
        <dbReference type="SAM" id="MobiDB-lite"/>
    </source>
</evidence>
<feature type="transmembrane region" description="Helical" evidence="2">
    <location>
        <begin position="36"/>
        <end position="56"/>
    </location>
</feature>
<evidence type="ECO:0000313" key="3">
    <source>
        <dbReference type="EMBL" id="KAA8515102.1"/>
    </source>
</evidence>
<name>A0A5J4ZBG1_9ASTE</name>
<protein>
    <submittedName>
        <fullName evidence="3">Uncharacterized protein</fullName>
    </submittedName>
</protein>
<reference evidence="3 4" key="1">
    <citation type="submission" date="2019-09" db="EMBL/GenBank/DDBJ databases">
        <title>A chromosome-level genome assembly of the Chinese tupelo Nyssa sinensis.</title>
        <authorList>
            <person name="Yang X."/>
            <person name="Kang M."/>
            <person name="Yang Y."/>
            <person name="Xiong H."/>
            <person name="Wang M."/>
            <person name="Zhang Z."/>
            <person name="Wang Z."/>
            <person name="Wu H."/>
            <person name="Ma T."/>
            <person name="Liu J."/>
            <person name="Xi Z."/>
        </authorList>
    </citation>
    <scope>NUCLEOTIDE SEQUENCE [LARGE SCALE GENOMIC DNA]</scope>
    <source>
        <strain evidence="3">J267</strain>
        <tissue evidence="3">Leaf</tissue>
    </source>
</reference>
<keyword evidence="2" id="KW-0472">Membrane</keyword>
<proteinExistence type="predicted"/>
<sequence length="77" mass="9102">MYIQRRDDGEQRRRRRATTARDGDERRLGFPCCSKVSRAAFSLISFSLYFSFFSLFPQLSPSFPTTNVHNRQPVRLR</sequence>
<evidence type="ECO:0000313" key="4">
    <source>
        <dbReference type="Proteomes" id="UP000325577"/>
    </source>
</evidence>
<organism evidence="3 4">
    <name type="scientific">Nyssa sinensis</name>
    <dbReference type="NCBI Taxonomy" id="561372"/>
    <lineage>
        <taxon>Eukaryota</taxon>
        <taxon>Viridiplantae</taxon>
        <taxon>Streptophyta</taxon>
        <taxon>Embryophyta</taxon>
        <taxon>Tracheophyta</taxon>
        <taxon>Spermatophyta</taxon>
        <taxon>Magnoliopsida</taxon>
        <taxon>eudicotyledons</taxon>
        <taxon>Gunneridae</taxon>
        <taxon>Pentapetalae</taxon>
        <taxon>asterids</taxon>
        <taxon>Cornales</taxon>
        <taxon>Nyssaceae</taxon>
        <taxon>Nyssa</taxon>
    </lineage>
</organism>
<feature type="compositionally biased region" description="Basic and acidic residues" evidence="1">
    <location>
        <begin position="1"/>
        <end position="11"/>
    </location>
</feature>
<keyword evidence="4" id="KW-1185">Reference proteome</keyword>
<keyword evidence="2" id="KW-0812">Transmembrane</keyword>
<keyword evidence="2" id="KW-1133">Transmembrane helix</keyword>
<accession>A0A5J4ZBG1</accession>
<dbReference type="EMBL" id="CM018052">
    <property type="protein sequence ID" value="KAA8515102.1"/>
    <property type="molecule type" value="Genomic_DNA"/>
</dbReference>
<feature type="region of interest" description="Disordered" evidence="1">
    <location>
        <begin position="1"/>
        <end position="25"/>
    </location>
</feature>
<gene>
    <name evidence="3" type="ORF">F0562_018111</name>
</gene>
<dbReference type="AlphaFoldDB" id="A0A5J4ZBG1"/>
<evidence type="ECO:0000256" key="2">
    <source>
        <dbReference type="SAM" id="Phobius"/>
    </source>
</evidence>
<dbReference type="Proteomes" id="UP000325577">
    <property type="component" value="Linkage Group LG9"/>
</dbReference>